<comment type="caution">
    <text evidence="3">The sequence shown here is derived from an EMBL/GenBank/DDBJ whole genome shotgun (WGS) entry which is preliminary data.</text>
</comment>
<proteinExistence type="predicted"/>
<dbReference type="Proteomes" id="UP001183648">
    <property type="component" value="Unassembled WGS sequence"/>
</dbReference>
<dbReference type="Pfam" id="PF13343">
    <property type="entry name" value="SBP_bac_6"/>
    <property type="match status" value="1"/>
</dbReference>
<evidence type="ECO:0000313" key="4">
    <source>
        <dbReference type="Proteomes" id="UP001183648"/>
    </source>
</evidence>
<evidence type="ECO:0000313" key="3">
    <source>
        <dbReference type="EMBL" id="MDR7362748.1"/>
    </source>
</evidence>
<dbReference type="PANTHER" id="PTHR30006:SF2">
    <property type="entry name" value="ABC TRANSPORTER SUBSTRATE-BINDING PROTEIN"/>
    <property type="match status" value="1"/>
</dbReference>
<dbReference type="RefSeq" id="WP_310302102.1">
    <property type="nucleotide sequence ID" value="NZ_BAAAPS010000013.1"/>
</dbReference>
<evidence type="ECO:0000256" key="1">
    <source>
        <dbReference type="ARBA" id="ARBA00022729"/>
    </source>
</evidence>
<accession>A0ABU2BVT7</accession>
<dbReference type="SUPFAM" id="SSF53850">
    <property type="entry name" value="Periplasmic binding protein-like II"/>
    <property type="match status" value="1"/>
</dbReference>
<keyword evidence="1 2" id="KW-0732">Signal</keyword>
<name>A0ABU2BVT7_9ACTN</name>
<keyword evidence="4" id="KW-1185">Reference proteome</keyword>
<dbReference type="PANTHER" id="PTHR30006">
    <property type="entry name" value="THIAMINE-BINDING PERIPLASMIC PROTEIN-RELATED"/>
    <property type="match status" value="1"/>
</dbReference>
<dbReference type="Gene3D" id="3.40.190.10">
    <property type="entry name" value="Periplasmic binding protein-like II"/>
    <property type="match status" value="2"/>
</dbReference>
<dbReference type="EMBL" id="JAVDYG010000001">
    <property type="protein sequence ID" value="MDR7362748.1"/>
    <property type="molecule type" value="Genomic_DNA"/>
</dbReference>
<protein>
    <submittedName>
        <fullName evidence="3">Spermidine/putrescine transport system substrate-binding protein</fullName>
    </submittedName>
</protein>
<dbReference type="PROSITE" id="PS51257">
    <property type="entry name" value="PROKAR_LIPOPROTEIN"/>
    <property type="match status" value="1"/>
</dbReference>
<feature type="chain" id="PRO_5046314659" evidence="2">
    <location>
        <begin position="31"/>
        <end position="387"/>
    </location>
</feature>
<feature type="signal peptide" evidence="2">
    <location>
        <begin position="1"/>
        <end position="30"/>
    </location>
</feature>
<reference evidence="3 4" key="1">
    <citation type="submission" date="2023-07" db="EMBL/GenBank/DDBJ databases">
        <title>Sequencing the genomes of 1000 actinobacteria strains.</title>
        <authorList>
            <person name="Klenk H.-P."/>
        </authorList>
    </citation>
    <scope>NUCLEOTIDE SEQUENCE [LARGE SCALE GENOMIC DNA]</scope>
    <source>
        <strain evidence="3 4">DSM 19426</strain>
    </source>
</reference>
<organism evidence="3 4">
    <name type="scientific">Nocardioides marmoribigeumensis</name>
    <dbReference type="NCBI Taxonomy" id="433649"/>
    <lineage>
        <taxon>Bacteria</taxon>
        <taxon>Bacillati</taxon>
        <taxon>Actinomycetota</taxon>
        <taxon>Actinomycetes</taxon>
        <taxon>Propionibacteriales</taxon>
        <taxon>Nocardioidaceae</taxon>
        <taxon>Nocardioides</taxon>
    </lineage>
</organism>
<evidence type="ECO:0000256" key="2">
    <source>
        <dbReference type="SAM" id="SignalP"/>
    </source>
</evidence>
<gene>
    <name evidence="3" type="ORF">J2S63_002301</name>
</gene>
<sequence length="387" mass="40511">MTLLQLRARLTATRAHRLPAMTLVATMAVAGVAACSPPAKDSGGGSGSDKAASATSAADLGGMDALVKAAKKEGELNVIALPPTWANYGEILKAFTAKYGIKINSQLPDGASQDEINAAEQQKGKSTAPDVFDLGQSVALANTDMFAPYKVATWDSIPEEFKDPDGAWVNDYGGYMSIGYNSDKVPDVTKVADLLKGDFKGAVALNGDPTQAGAAFSGVVMASLANGGSADDLAPGVEFFQKLKKAGNFVAVDPTPATIESGQTPVVIDWDYLNAAETAKLPSWKVVIPSDGDPVAGYYFQAINKGGPHPAAARLWQEFLYSDDGQNLWLGGGARPVRAEAMVKDGTIDKQAWDALPEVPGNPVTVTNEQNTKGADYLSKNWAKVIG</sequence>